<feature type="domain" description="Mannosylglycerate hydrolase MGH1-like glycoside hydrolase" evidence="2">
    <location>
        <begin position="319"/>
        <end position="610"/>
    </location>
</feature>
<dbReference type="InterPro" id="IPR012341">
    <property type="entry name" value="6hp_glycosidase-like_sf"/>
</dbReference>
<dbReference type="EMBL" id="FQZM01000042">
    <property type="protein sequence ID" value="SHJ58273.1"/>
    <property type="molecule type" value="Genomic_DNA"/>
</dbReference>
<organism evidence="3 4">
    <name type="scientific">Desulfofundulus thermosubterraneus DSM 16057</name>
    <dbReference type="NCBI Taxonomy" id="1121432"/>
    <lineage>
        <taxon>Bacteria</taxon>
        <taxon>Bacillati</taxon>
        <taxon>Bacillota</taxon>
        <taxon>Clostridia</taxon>
        <taxon>Eubacteriales</taxon>
        <taxon>Peptococcaceae</taxon>
        <taxon>Desulfofundulus</taxon>
    </lineage>
</organism>
<dbReference type="InterPro" id="IPR054491">
    <property type="entry name" value="MGH1-like_GH"/>
</dbReference>
<protein>
    <submittedName>
        <fullName evidence="3">Glycogen debranching enzyme (Alpha-1,6-glucosidase)</fullName>
    </submittedName>
</protein>
<sequence>MLDITHIPGLATRTSFSQEVLKEGELFFICGPEGEVCHEYNAGLGLYCRDTRYLSCLEMGLTEGNLLFLSSSIKDSHFAQFELTNPALDRGNHVIPASTIHIRTLRVLDNALFQRLRLINFNPMPVMITLQFTLGADFRDIFEVRGFIRKQKGEIFTPVSTREGVLFGYRGRDDLCRYTSVSFSPYPDSVEVNEEKNLATARFSLTLPPGRKVYLYMQVKPFIGNKPDPASTGGSGTVAAGFSRAVRKTSSLYEKWKEQCTQFKSDNVFLSNMLRRNVTDLCALCTRYPDLGTIVQAGIPWYAAPFGRDALITSWQALIVNPDIARDSLYFLARLQGKEDNPWRDEEPGKILHELRRGELAACGEIPHTPYYGSVDATPWFIILLSETYRWTGNKQLVLDLAPNLFAAVEWCRKYGDRDGDGFIEYAVRSPAGLTNQGWKDSWDGVIDPRGSLPTGPIALVEVQAYYYLALKRAAEMGRVLGKNDWACELEQEALVLQRKFLEAFWMEDEEYLAFALDGDKKQVKTIVSNPGHCLFTGILPEELAVTVARRLLASDMYSGWGIRTMSKSMGPYNPMSYHNGSVWPHDNAIIAYGLRCYRQFDLLEKVVSGLFEAAMSFPYHRLPEVFCGFTRRRDGGPVHYPTACDPQAWAVGTMPLLIRTMLGISCWGNEVRVSAPQLPPWVQEIQICNLATGCGTVDLEFTRKQGKAYCGVLRATGNTRVIIEN</sequence>
<name>A0A1M6KH31_9FIRM</name>
<dbReference type="RefSeq" id="WP_072870661.1">
    <property type="nucleotide sequence ID" value="NZ_FQZM01000042.1"/>
</dbReference>
<dbReference type="SUPFAM" id="SSF48208">
    <property type="entry name" value="Six-hairpin glycosidases"/>
    <property type="match status" value="1"/>
</dbReference>
<evidence type="ECO:0000313" key="4">
    <source>
        <dbReference type="Proteomes" id="UP000184529"/>
    </source>
</evidence>
<feature type="domain" description="Putative glycogen debranching enzyme N-terminal" evidence="1">
    <location>
        <begin position="21"/>
        <end position="217"/>
    </location>
</feature>
<dbReference type="InterPro" id="IPR032856">
    <property type="entry name" value="GDE_N_bis"/>
</dbReference>
<dbReference type="Pfam" id="PF22422">
    <property type="entry name" value="MGH1-like_GH"/>
    <property type="match status" value="1"/>
</dbReference>
<evidence type="ECO:0000259" key="2">
    <source>
        <dbReference type="Pfam" id="PF22422"/>
    </source>
</evidence>
<keyword evidence="4" id="KW-1185">Reference proteome</keyword>
<evidence type="ECO:0000313" key="3">
    <source>
        <dbReference type="EMBL" id="SHJ58273.1"/>
    </source>
</evidence>
<dbReference type="GO" id="GO:0005975">
    <property type="term" value="P:carbohydrate metabolic process"/>
    <property type="evidence" value="ECO:0007669"/>
    <property type="project" value="InterPro"/>
</dbReference>
<dbReference type="Proteomes" id="UP000184529">
    <property type="component" value="Unassembled WGS sequence"/>
</dbReference>
<dbReference type="AlphaFoldDB" id="A0A1M6KH31"/>
<dbReference type="Pfam" id="PF14742">
    <property type="entry name" value="GDE_N_bis"/>
    <property type="match status" value="1"/>
</dbReference>
<dbReference type="STRING" id="1121432.SAMN02745219_02885"/>
<dbReference type="Gene3D" id="1.50.10.10">
    <property type="match status" value="1"/>
</dbReference>
<gene>
    <name evidence="3" type="ORF">SAMN02745219_02885</name>
</gene>
<dbReference type="InterPro" id="IPR008928">
    <property type="entry name" value="6-hairpin_glycosidase_sf"/>
</dbReference>
<proteinExistence type="predicted"/>
<evidence type="ECO:0000259" key="1">
    <source>
        <dbReference type="Pfam" id="PF14742"/>
    </source>
</evidence>
<accession>A0A1M6KH31</accession>
<reference evidence="4" key="1">
    <citation type="submission" date="2016-11" db="EMBL/GenBank/DDBJ databases">
        <authorList>
            <person name="Varghese N."/>
            <person name="Submissions S."/>
        </authorList>
    </citation>
    <scope>NUCLEOTIDE SEQUENCE [LARGE SCALE GENOMIC DNA]</scope>
    <source>
        <strain evidence="4">DSM 16057</strain>
    </source>
</reference>
<dbReference type="OrthoDB" id="9759959at2"/>